<dbReference type="EMBL" id="SMOL01000401">
    <property type="protein sequence ID" value="KAB2617425.1"/>
    <property type="molecule type" value="Genomic_DNA"/>
</dbReference>
<reference evidence="1 2" key="1">
    <citation type="submission" date="2019-09" db="EMBL/GenBank/DDBJ databases">
        <authorList>
            <person name="Ou C."/>
        </authorList>
    </citation>
    <scope>NUCLEOTIDE SEQUENCE [LARGE SCALE GENOMIC DNA]</scope>
    <source>
        <strain evidence="1">S2</strain>
        <tissue evidence="1">Leaf</tissue>
    </source>
</reference>
<accession>A0A5N5GPC2</accession>
<reference evidence="1 2" key="3">
    <citation type="submission" date="2019-11" db="EMBL/GenBank/DDBJ databases">
        <title>A de novo genome assembly of a pear dwarfing rootstock.</title>
        <authorList>
            <person name="Wang F."/>
            <person name="Wang J."/>
            <person name="Li S."/>
            <person name="Zhang Y."/>
            <person name="Fang M."/>
            <person name="Ma L."/>
            <person name="Zhao Y."/>
            <person name="Jiang S."/>
        </authorList>
    </citation>
    <scope>NUCLEOTIDE SEQUENCE [LARGE SCALE GENOMIC DNA]</scope>
    <source>
        <strain evidence="1">S2</strain>
        <tissue evidence="1">Leaf</tissue>
    </source>
</reference>
<comment type="caution">
    <text evidence="1">The sequence shown here is derived from an EMBL/GenBank/DDBJ whole genome shotgun (WGS) entry which is preliminary data.</text>
</comment>
<sequence length="66" mass="7577">MLPSSQCQSSRRPSGTRCNVRPCYGKDLPQCHEDYTINTTTPTLSLHCFLRALSDSERQQLLRLKH</sequence>
<gene>
    <name evidence="1" type="ORF">D8674_013294</name>
</gene>
<proteinExistence type="predicted"/>
<dbReference type="AlphaFoldDB" id="A0A5N5GPC2"/>
<reference evidence="2" key="2">
    <citation type="submission" date="2019-10" db="EMBL/GenBank/DDBJ databases">
        <title>A de novo genome assembly of a pear dwarfing rootstock.</title>
        <authorList>
            <person name="Wang F."/>
            <person name="Wang J."/>
            <person name="Li S."/>
            <person name="Zhang Y."/>
            <person name="Fang M."/>
            <person name="Ma L."/>
            <person name="Zhao Y."/>
            <person name="Jiang S."/>
        </authorList>
    </citation>
    <scope>NUCLEOTIDE SEQUENCE [LARGE SCALE GENOMIC DNA]</scope>
</reference>
<evidence type="ECO:0000313" key="1">
    <source>
        <dbReference type="EMBL" id="KAB2617425.1"/>
    </source>
</evidence>
<organism evidence="1 2">
    <name type="scientific">Pyrus ussuriensis x Pyrus communis</name>
    <dbReference type="NCBI Taxonomy" id="2448454"/>
    <lineage>
        <taxon>Eukaryota</taxon>
        <taxon>Viridiplantae</taxon>
        <taxon>Streptophyta</taxon>
        <taxon>Embryophyta</taxon>
        <taxon>Tracheophyta</taxon>
        <taxon>Spermatophyta</taxon>
        <taxon>Magnoliopsida</taxon>
        <taxon>eudicotyledons</taxon>
        <taxon>Gunneridae</taxon>
        <taxon>Pentapetalae</taxon>
        <taxon>rosids</taxon>
        <taxon>fabids</taxon>
        <taxon>Rosales</taxon>
        <taxon>Rosaceae</taxon>
        <taxon>Amygdaloideae</taxon>
        <taxon>Maleae</taxon>
        <taxon>Pyrus</taxon>
    </lineage>
</organism>
<dbReference type="Proteomes" id="UP000327157">
    <property type="component" value="Chromosome 15"/>
</dbReference>
<keyword evidence="2" id="KW-1185">Reference proteome</keyword>
<protein>
    <submittedName>
        <fullName evidence="1">Uncharacterized protein</fullName>
    </submittedName>
</protein>
<evidence type="ECO:0000313" key="2">
    <source>
        <dbReference type="Proteomes" id="UP000327157"/>
    </source>
</evidence>
<name>A0A5N5GPC2_9ROSA</name>